<keyword evidence="5" id="KW-0378">Hydrolase</keyword>
<evidence type="ECO:0000259" key="7">
    <source>
        <dbReference type="PROSITE" id="PS50957"/>
    </source>
</evidence>
<sequence>MEETYPMKEIYHERQRLWFCGQLQNKAFSKEQLDDIALNLAKNTDSSIRKLNFLYINPHKSVFGVGNYDINVLEAALKQFDLEIQWFDARKDIRTVIQFTDPTLFGIILNTQASRLYFWTSNHWIAVKPFFNDDNEIPEIYNLDSKLPKPIKFDNIEQVYRFLEVIVYHQDGQIFMVKRKPNNDGNESD</sequence>
<protein>
    <recommendedName>
        <fullName evidence="2">ubiquitinyl hydrolase 1</fullName>
        <ecNumber evidence="2">3.4.19.12</ecNumber>
    </recommendedName>
</protein>
<dbReference type="GO" id="GO:0006508">
    <property type="term" value="P:proteolysis"/>
    <property type="evidence" value="ECO:0007669"/>
    <property type="project" value="UniProtKB-KW"/>
</dbReference>
<dbReference type="Proteomes" id="UP000789759">
    <property type="component" value="Unassembled WGS sequence"/>
</dbReference>
<evidence type="ECO:0000256" key="6">
    <source>
        <dbReference type="PROSITE-ProRule" id="PRU00331"/>
    </source>
</evidence>
<feature type="domain" description="Josephin" evidence="7">
    <location>
        <begin position="7"/>
        <end position="189"/>
    </location>
</feature>
<dbReference type="PROSITE" id="PS50957">
    <property type="entry name" value="JOSEPHIN"/>
    <property type="match status" value="1"/>
</dbReference>
<gene>
    <name evidence="8" type="ORF">CPELLU_LOCUS2915</name>
</gene>
<evidence type="ECO:0000256" key="5">
    <source>
        <dbReference type="ARBA" id="ARBA00022801"/>
    </source>
</evidence>
<comment type="caution">
    <text evidence="6">Lacks conserved residue(s) required for the propagation of feature annotation.</text>
</comment>
<accession>A0A9N9F5F8</accession>
<keyword evidence="3" id="KW-0645">Protease</keyword>
<dbReference type="SMART" id="SM01246">
    <property type="entry name" value="Josephin"/>
    <property type="match status" value="1"/>
</dbReference>
<dbReference type="GO" id="GO:0004843">
    <property type="term" value="F:cysteine-type deubiquitinase activity"/>
    <property type="evidence" value="ECO:0007669"/>
    <property type="project" value="UniProtKB-EC"/>
</dbReference>
<organism evidence="8 9">
    <name type="scientific">Cetraspora pellucida</name>
    <dbReference type="NCBI Taxonomy" id="1433469"/>
    <lineage>
        <taxon>Eukaryota</taxon>
        <taxon>Fungi</taxon>
        <taxon>Fungi incertae sedis</taxon>
        <taxon>Mucoromycota</taxon>
        <taxon>Glomeromycotina</taxon>
        <taxon>Glomeromycetes</taxon>
        <taxon>Diversisporales</taxon>
        <taxon>Gigasporaceae</taxon>
        <taxon>Cetraspora</taxon>
    </lineage>
</organism>
<comment type="catalytic activity">
    <reaction evidence="1">
        <text>Thiol-dependent hydrolysis of ester, thioester, amide, peptide and isopeptide bonds formed by the C-terminal Gly of ubiquitin (a 76-residue protein attached to proteins as an intracellular targeting signal).</text>
        <dbReference type="EC" id="3.4.19.12"/>
    </reaction>
</comment>
<evidence type="ECO:0000313" key="8">
    <source>
        <dbReference type="EMBL" id="CAG8510980.1"/>
    </source>
</evidence>
<dbReference type="EC" id="3.4.19.12" evidence="2"/>
<keyword evidence="4" id="KW-0833">Ubl conjugation pathway</keyword>
<comment type="caution">
    <text evidence="8">The sequence shown here is derived from an EMBL/GenBank/DDBJ whole genome shotgun (WGS) entry which is preliminary data.</text>
</comment>
<dbReference type="OrthoDB" id="10063692at2759"/>
<dbReference type="EMBL" id="CAJVQA010001335">
    <property type="protein sequence ID" value="CAG8510980.1"/>
    <property type="molecule type" value="Genomic_DNA"/>
</dbReference>
<dbReference type="PANTHER" id="PTHR13291:SF0">
    <property type="entry name" value="JOSEPHIN-LIKE PROTEIN"/>
    <property type="match status" value="1"/>
</dbReference>
<evidence type="ECO:0000256" key="2">
    <source>
        <dbReference type="ARBA" id="ARBA00012759"/>
    </source>
</evidence>
<dbReference type="InterPro" id="IPR006155">
    <property type="entry name" value="Josephin"/>
</dbReference>
<keyword evidence="9" id="KW-1185">Reference proteome</keyword>
<dbReference type="InterPro" id="IPR040053">
    <property type="entry name" value="JOSD1/2"/>
</dbReference>
<name>A0A9N9F5F8_9GLOM</name>
<evidence type="ECO:0000313" key="9">
    <source>
        <dbReference type="Proteomes" id="UP000789759"/>
    </source>
</evidence>
<evidence type="ECO:0000256" key="4">
    <source>
        <dbReference type="ARBA" id="ARBA00022786"/>
    </source>
</evidence>
<dbReference type="PANTHER" id="PTHR13291">
    <property type="entry name" value="JOSEPHIN 1, 2"/>
    <property type="match status" value="1"/>
</dbReference>
<dbReference type="GO" id="GO:0016579">
    <property type="term" value="P:protein deubiquitination"/>
    <property type="evidence" value="ECO:0007669"/>
    <property type="project" value="InterPro"/>
</dbReference>
<evidence type="ECO:0000256" key="1">
    <source>
        <dbReference type="ARBA" id="ARBA00000707"/>
    </source>
</evidence>
<dbReference type="Pfam" id="PF02099">
    <property type="entry name" value="Josephin"/>
    <property type="match status" value="1"/>
</dbReference>
<dbReference type="Gene3D" id="3.90.70.40">
    <property type="match status" value="1"/>
</dbReference>
<dbReference type="AlphaFoldDB" id="A0A9N9F5F8"/>
<evidence type="ECO:0000256" key="3">
    <source>
        <dbReference type="ARBA" id="ARBA00022670"/>
    </source>
</evidence>
<reference evidence="8" key="1">
    <citation type="submission" date="2021-06" db="EMBL/GenBank/DDBJ databases">
        <authorList>
            <person name="Kallberg Y."/>
            <person name="Tangrot J."/>
            <person name="Rosling A."/>
        </authorList>
    </citation>
    <scope>NUCLEOTIDE SEQUENCE</scope>
    <source>
        <strain evidence="8">FL966</strain>
    </source>
</reference>
<proteinExistence type="predicted"/>